<evidence type="ECO:0000256" key="5">
    <source>
        <dbReference type="ARBA" id="ARBA00023244"/>
    </source>
</evidence>
<dbReference type="GO" id="GO:0019354">
    <property type="term" value="P:siroheme biosynthetic process"/>
    <property type="evidence" value="ECO:0007669"/>
    <property type="project" value="UniProtKB-UniPathway"/>
</dbReference>
<dbReference type="EMBL" id="CP041217">
    <property type="protein sequence ID" value="QDH20104.1"/>
    <property type="molecule type" value="Genomic_DNA"/>
</dbReference>
<reference evidence="7 8" key="1">
    <citation type="submission" date="2019-06" db="EMBL/GenBank/DDBJ databases">
        <title>Saccharibacillus brassicae sp. nov., an endophytic bacterium isolated from Chinese cabbage seeds (Brassica pekinensis).</title>
        <authorList>
            <person name="Jiang L."/>
            <person name="Lee J."/>
            <person name="Kim S.W."/>
        </authorList>
    </citation>
    <scope>NUCLEOTIDE SEQUENCE [LARGE SCALE GENOMIC DNA]</scope>
    <source>
        <strain evidence="8">KCTC 43072 / ATSA2</strain>
    </source>
</reference>
<dbReference type="GO" id="GO:0043115">
    <property type="term" value="F:precorrin-2 dehydrogenase activity"/>
    <property type="evidence" value="ECO:0007669"/>
    <property type="project" value="UniProtKB-EC"/>
</dbReference>
<evidence type="ECO:0000313" key="7">
    <source>
        <dbReference type="EMBL" id="QDH20104.1"/>
    </source>
</evidence>
<dbReference type="InterPro" id="IPR028161">
    <property type="entry name" value="Met8-like"/>
</dbReference>
<evidence type="ECO:0000256" key="6">
    <source>
        <dbReference type="ARBA" id="ARBA00047561"/>
    </source>
</evidence>
<dbReference type="NCBIfam" id="TIGR01470">
    <property type="entry name" value="cysG_Nterm"/>
    <property type="match status" value="1"/>
</dbReference>
<dbReference type="Proteomes" id="UP000316968">
    <property type="component" value="Chromosome"/>
</dbReference>
<accession>A0A4Y6USS9</accession>
<protein>
    <recommendedName>
        <fullName evidence="2">precorrin-2 dehydrogenase</fullName>
        <ecNumber evidence="2">1.3.1.76</ecNumber>
    </recommendedName>
</protein>
<evidence type="ECO:0000256" key="1">
    <source>
        <dbReference type="ARBA" id="ARBA00005010"/>
    </source>
</evidence>
<dbReference type="PANTHER" id="PTHR35330:SF1">
    <property type="entry name" value="SIROHEME BIOSYNTHESIS PROTEIN MET8"/>
    <property type="match status" value="1"/>
</dbReference>
<evidence type="ECO:0000256" key="4">
    <source>
        <dbReference type="ARBA" id="ARBA00023027"/>
    </source>
</evidence>
<comment type="catalytic activity">
    <reaction evidence="6">
        <text>precorrin-2 + NAD(+) = sirohydrochlorin + NADH + 2 H(+)</text>
        <dbReference type="Rhea" id="RHEA:15613"/>
        <dbReference type="ChEBI" id="CHEBI:15378"/>
        <dbReference type="ChEBI" id="CHEBI:57540"/>
        <dbReference type="ChEBI" id="CHEBI:57945"/>
        <dbReference type="ChEBI" id="CHEBI:58351"/>
        <dbReference type="ChEBI" id="CHEBI:58827"/>
        <dbReference type="EC" id="1.3.1.76"/>
    </reaction>
</comment>
<dbReference type="UniPathway" id="UPA00262">
    <property type="reaction ID" value="UER00222"/>
</dbReference>
<dbReference type="InterPro" id="IPR036291">
    <property type="entry name" value="NAD(P)-bd_dom_sf"/>
</dbReference>
<dbReference type="InterPro" id="IPR006367">
    <property type="entry name" value="Sirohaem_synthase_N"/>
</dbReference>
<dbReference type="GO" id="GO:0004325">
    <property type="term" value="F:ferrochelatase activity"/>
    <property type="evidence" value="ECO:0007669"/>
    <property type="project" value="InterPro"/>
</dbReference>
<dbReference type="EC" id="1.3.1.76" evidence="2"/>
<dbReference type="AlphaFoldDB" id="A0A4Y6USS9"/>
<dbReference type="RefSeq" id="WP_141446490.1">
    <property type="nucleotide sequence ID" value="NZ_CP041217.1"/>
</dbReference>
<dbReference type="Gene3D" id="3.40.50.720">
    <property type="entry name" value="NAD(P)-binding Rossmann-like Domain"/>
    <property type="match status" value="1"/>
</dbReference>
<proteinExistence type="predicted"/>
<dbReference type="PANTHER" id="PTHR35330">
    <property type="entry name" value="SIROHEME BIOSYNTHESIS PROTEIN MET8"/>
    <property type="match status" value="1"/>
</dbReference>
<organism evidence="7 8">
    <name type="scientific">Saccharibacillus brassicae</name>
    <dbReference type="NCBI Taxonomy" id="2583377"/>
    <lineage>
        <taxon>Bacteria</taxon>
        <taxon>Bacillati</taxon>
        <taxon>Bacillota</taxon>
        <taxon>Bacilli</taxon>
        <taxon>Bacillales</taxon>
        <taxon>Paenibacillaceae</taxon>
        <taxon>Saccharibacillus</taxon>
    </lineage>
</organism>
<dbReference type="KEGG" id="saca:FFV09_04060"/>
<keyword evidence="4" id="KW-0520">NAD</keyword>
<evidence type="ECO:0000256" key="3">
    <source>
        <dbReference type="ARBA" id="ARBA00023002"/>
    </source>
</evidence>
<comment type="pathway">
    <text evidence="1">Porphyrin-containing compound metabolism; siroheme biosynthesis; sirohydrochlorin from precorrin-2: step 1/1.</text>
</comment>
<dbReference type="OrthoDB" id="9773765at2"/>
<sequence length="216" mass="23700">MTDYMPIMLDVRGMDVLLIGGGKIAGRKARQLAAGGAALTVISPEAGADILELEAAGKLRWIGREASEQDAAGYRLVYAASGDEALNERLAEATRGAGALVNVSSRAEAGNFIHPAVLRRGRLVVAASTSGAGPSAASALIRELDERFGDEYETFVEFLFFMRKQVRQKVEEPEIRHRLMRKLSERAILDQIRKQTFVPWSEAEADAWIAKEREEK</sequence>
<name>A0A4Y6USS9_SACBS</name>
<evidence type="ECO:0000256" key="2">
    <source>
        <dbReference type="ARBA" id="ARBA00012400"/>
    </source>
</evidence>
<keyword evidence="8" id="KW-1185">Reference proteome</keyword>
<gene>
    <name evidence="7" type="ORF">FFV09_04060</name>
</gene>
<dbReference type="Pfam" id="PF13241">
    <property type="entry name" value="NAD_binding_7"/>
    <property type="match status" value="1"/>
</dbReference>
<dbReference type="SUPFAM" id="SSF75615">
    <property type="entry name" value="Siroheme synthase middle domains-like"/>
    <property type="match status" value="1"/>
</dbReference>
<dbReference type="Gene3D" id="1.10.8.610">
    <property type="entry name" value="SirC, precorrin-2 dehydrogenase, C-terminal helical domain-like"/>
    <property type="match status" value="1"/>
</dbReference>
<evidence type="ECO:0000313" key="8">
    <source>
        <dbReference type="Proteomes" id="UP000316968"/>
    </source>
</evidence>
<dbReference type="SUPFAM" id="SSF51735">
    <property type="entry name" value="NAD(P)-binding Rossmann-fold domains"/>
    <property type="match status" value="1"/>
</dbReference>
<keyword evidence="3" id="KW-0560">Oxidoreductase</keyword>
<dbReference type="InterPro" id="IPR042518">
    <property type="entry name" value="SirC_C"/>
</dbReference>
<keyword evidence="5" id="KW-0627">Porphyrin biosynthesis</keyword>